<comment type="caution">
    <text evidence="2">The sequence shown here is derived from an EMBL/GenBank/DDBJ whole genome shotgun (WGS) entry which is preliminary data.</text>
</comment>
<feature type="domain" description="CobQ/CobB/MinD/ParA nucleotide binding" evidence="1">
    <location>
        <begin position="5"/>
        <end position="183"/>
    </location>
</feature>
<dbReference type="PANTHER" id="PTHR13696:SF96">
    <property type="entry name" value="COBQ_COBB_MIND_PARA NUCLEOTIDE BINDING DOMAIN-CONTAINING PROTEIN"/>
    <property type="match status" value="1"/>
</dbReference>
<evidence type="ECO:0000313" key="3">
    <source>
        <dbReference type="Proteomes" id="UP000324973"/>
    </source>
</evidence>
<gene>
    <name evidence="2" type="ORF">FZO89_08935</name>
</gene>
<dbReference type="AlphaFoldDB" id="A0A5D4XQY8"/>
<reference evidence="2 3" key="1">
    <citation type="submission" date="2019-08" db="EMBL/GenBank/DDBJ databases">
        <title>Luteimonas viscosus sp. nov., isolated from soil of a sunflower field.</title>
        <authorList>
            <person name="Jianli Z."/>
            <person name="Ying Z."/>
        </authorList>
    </citation>
    <scope>NUCLEOTIDE SEQUENCE [LARGE SCALE GENOMIC DNA]</scope>
    <source>
        <strain evidence="2 3">XBU10</strain>
    </source>
</reference>
<sequence>MKTVLVASSKGGVGKTTIATHLAAESALAGRKTVLVDADPQGSSTRWCERRATLESAVLPIDGASRHRTAWKSIPEGTDRVVVDAPAGAHADALETYLEHADALVVPVLPSALDIDATVPFLNALAKHPRVRKGELRVGLVGNRLRPWTNASQQAMDLLNQWPYPLVAQLRDSQAYVMLVGFGKSLFDYNSAHVREHQADWQPLLKWLKRA</sequence>
<dbReference type="PIRSF" id="PIRSF009320">
    <property type="entry name" value="Nuc_binding_HP_1000"/>
    <property type="match status" value="1"/>
</dbReference>
<dbReference type="Gene3D" id="3.40.50.300">
    <property type="entry name" value="P-loop containing nucleotide triphosphate hydrolases"/>
    <property type="match status" value="1"/>
</dbReference>
<proteinExistence type="predicted"/>
<dbReference type="OrthoDB" id="69313at2"/>
<dbReference type="InterPro" id="IPR002586">
    <property type="entry name" value="CobQ/CobB/MinD/ParA_Nub-bd_dom"/>
</dbReference>
<accession>A0A5D4XQY8</accession>
<dbReference type="PANTHER" id="PTHR13696">
    <property type="entry name" value="P-LOOP CONTAINING NUCLEOSIDE TRIPHOSPHATE HYDROLASE"/>
    <property type="match status" value="1"/>
</dbReference>
<protein>
    <submittedName>
        <fullName evidence="2">ParA family protein</fullName>
    </submittedName>
</protein>
<dbReference type="InterPro" id="IPR027417">
    <property type="entry name" value="P-loop_NTPase"/>
</dbReference>
<evidence type="ECO:0000313" key="2">
    <source>
        <dbReference type="EMBL" id="TYT26375.1"/>
    </source>
</evidence>
<evidence type="ECO:0000259" key="1">
    <source>
        <dbReference type="Pfam" id="PF01656"/>
    </source>
</evidence>
<dbReference type="Pfam" id="PF01656">
    <property type="entry name" value="CbiA"/>
    <property type="match status" value="1"/>
</dbReference>
<dbReference type="EMBL" id="VTFT01000001">
    <property type="protein sequence ID" value="TYT26375.1"/>
    <property type="molecule type" value="Genomic_DNA"/>
</dbReference>
<keyword evidence="3" id="KW-1185">Reference proteome</keyword>
<dbReference type="CDD" id="cd02042">
    <property type="entry name" value="ParAB_family"/>
    <property type="match status" value="1"/>
</dbReference>
<organism evidence="2 3">
    <name type="scientific">Luteimonas viscosa</name>
    <dbReference type="NCBI Taxonomy" id="1132694"/>
    <lineage>
        <taxon>Bacteria</taxon>
        <taxon>Pseudomonadati</taxon>
        <taxon>Pseudomonadota</taxon>
        <taxon>Gammaproteobacteria</taxon>
        <taxon>Lysobacterales</taxon>
        <taxon>Lysobacteraceae</taxon>
        <taxon>Luteimonas</taxon>
    </lineage>
</organism>
<dbReference type="InterPro" id="IPR050678">
    <property type="entry name" value="DNA_Partitioning_ATPase"/>
</dbReference>
<dbReference type="Proteomes" id="UP000324973">
    <property type="component" value="Unassembled WGS sequence"/>
</dbReference>
<dbReference type="SUPFAM" id="SSF52540">
    <property type="entry name" value="P-loop containing nucleoside triphosphate hydrolases"/>
    <property type="match status" value="1"/>
</dbReference>
<name>A0A5D4XQY8_9GAMM</name>
<dbReference type="RefSeq" id="WP_149102926.1">
    <property type="nucleotide sequence ID" value="NZ_VTFT01000001.1"/>
</dbReference>